<evidence type="ECO:0000256" key="5">
    <source>
        <dbReference type="SAM" id="Coils"/>
    </source>
</evidence>
<dbReference type="GO" id="GO:0030286">
    <property type="term" value="C:dynein complex"/>
    <property type="evidence" value="ECO:0007669"/>
    <property type="project" value="UniProtKB-KW"/>
</dbReference>
<dbReference type="GO" id="GO:0005930">
    <property type="term" value="C:axoneme"/>
    <property type="evidence" value="ECO:0007669"/>
    <property type="project" value="TreeGrafter"/>
</dbReference>
<dbReference type="InterPro" id="IPR019347">
    <property type="entry name" value="Axonemal_dynein_light_chain"/>
</dbReference>
<dbReference type="GO" id="GO:0097546">
    <property type="term" value="C:ciliary base"/>
    <property type="evidence" value="ECO:0007669"/>
    <property type="project" value="TreeGrafter"/>
</dbReference>
<evidence type="ECO:0000313" key="8">
    <source>
        <dbReference type="Proteomes" id="UP000292052"/>
    </source>
</evidence>
<accession>A0A482W489</accession>
<keyword evidence="1" id="KW-0243">Dynein</keyword>
<name>A0A482W489_ASBVE</name>
<evidence type="ECO:0000256" key="1">
    <source>
        <dbReference type="ARBA" id="ARBA00023017"/>
    </source>
</evidence>
<evidence type="ECO:0000256" key="6">
    <source>
        <dbReference type="SAM" id="MobiDB-lite"/>
    </source>
</evidence>
<feature type="coiled-coil region" evidence="5">
    <location>
        <begin position="175"/>
        <end position="223"/>
    </location>
</feature>
<protein>
    <submittedName>
        <fullName evidence="7">Ax dynein light domain containing protein</fullName>
    </submittedName>
</protein>
<gene>
    <name evidence="7" type="ORF">BDFB_002044</name>
</gene>
<reference evidence="7 8" key="1">
    <citation type="submission" date="2017-03" db="EMBL/GenBank/DDBJ databases">
        <title>Genome of the blue death feigning beetle - Asbolus verrucosus.</title>
        <authorList>
            <person name="Rider S.D."/>
        </authorList>
    </citation>
    <scope>NUCLEOTIDE SEQUENCE [LARGE SCALE GENOMIC DNA]</scope>
    <source>
        <strain evidence="7">Butters</strain>
        <tissue evidence="7">Head and leg muscle</tissue>
    </source>
</reference>
<dbReference type="GO" id="GO:0045504">
    <property type="term" value="F:dynein heavy chain binding"/>
    <property type="evidence" value="ECO:0007669"/>
    <property type="project" value="TreeGrafter"/>
</dbReference>
<evidence type="ECO:0000256" key="2">
    <source>
        <dbReference type="ARBA" id="ARBA00023054"/>
    </source>
</evidence>
<keyword evidence="8" id="KW-1185">Reference proteome</keyword>
<dbReference type="PANTHER" id="PTHR13183">
    <property type="entry name" value="AXONEMAL INNER ARM DYNEIN LIGHT CHAIN 28"/>
    <property type="match status" value="1"/>
</dbReference>
<dbReference type="Pfam" id="PF10211">
    <property type="entry name" value="Ax_dynein_light"/>
    <property type="match status" value="1"/>
</dbReference>
<evidence type="ECO:0000256" key="4">
    <source>
        <dbReference type="ARBA" id="ARBA00038114"/>
    </source>
</evidence>
<comment type="similarity">
    <text evidence="4">Belongs to the inner dynein arm light chain family.</text>
</comment>
<dbReference type="EMBL" id="QDEB01031711">
    <property type="protein sequence ID" value="RZC39735.1"/>
    <property type="molecule type" value="Genomic_DNA"/>
</dbReference>
<sequence>MAERIIPLSTTLVKYDNPVLVTKHEEKKGATQTGAKDKIPEESTIKHGKSSGIVTDPRKETEEILNTILPPKEWDEDGQLWRQNVSTTPATRLDVINLQEQLDMRLQQQQARETGICPIRRELYTQCFDEIIRQVTINCAERGLLLLRVRDEMRMTIEAFQALYCSSIAFGMRKALQAEQGKADLQENVEELKNEKLELEHQIIELKQRAEQADRRAAETRLAEERKHTEEIAFLMKTNQQLKTQLEGIIAPKK</sequence>
<organism evidence="7 8">
    <name type="scientific">Asbolus verrucosus</name>
    <name type="common">Desert ironclad beetle</name>
    <dbReference type="NCBI Taxonomy" id="1661398"/>
    <lineage>
        <taxon>Eukaryota</taxon>
        <taxon>Metazoa</taxon>
        <taxon>Ecdysozoa</taxon>
        <taxon>Arthropoda</taxon>
        <taxon>Hexapoda</taxon>
        <taxon>Insecta</taxon>
        <taxon>Pterygota</taxon>
        <taxon>Neoptera</taxon>
        <taxon>Endopterygota</taxon>
        <taxon>Coleoptera</taxon>
        <taxon>Polyphaga</taxon>
        <taxon>Cucujiformia</taxon>
        <taxon>Tenebrionidae</taxon>
        <taxon>Pimeliinae</taxon>
        <taxon>Asbolus</taxon>
    </lineage>
</organism>
<dbReference type="STRING" id="1661398.A0A482W489"/>
<feature type="region of interest" description="Disordered" evidence="6">
    <location>
        <begin position="25"/>
        <end position="54"/>
    </location>
</feature>
<keyword evidence="2 5" id="KW-0175">Coiled coil</keyword>
<evidence type="ECO:0000256" key="3">
    <source>
        <dbReference type="ARBA" id="ARBA00023175"/>
    </source>
</evidence>
<dbReference type="OrthoDB" id="273640at2759"/>
<proteinExistence type="inferred from homology"/>
<evidence type="ECO:0000313" key="7">
    <source>
        <dbReference type="EMBL" id="RZC39735.1"/>
    </source>
</evidence>
<dbReference type="PANTHER" id="PTHR13183:SF0">
    <property type="entry name" value="AXONEMAL DYNEIN LIGHT INTERMEDIATE POLYPEPTIDE 1"/>
    <property type="match status" value="1"/>
</dbReference>
<dbReference type="Proteomes" id="UP000292052">
    <property type="component" value="Unassembled WGS sequence"/>
</dbReference>
<comment type="caution">
    <text evidence="7">The sequence shown here is derived from an EMBL/GenBank/DDBJ whole genome shotgun (WGS) entry which is preliminary data.</text>
</comment>
<keyword evidence="3" id="KW-0505">Motor protein</keyword>
<dbReference type="AlphaFoldDB" id="A0A482W489"/>
<feature type="compositionally biased region" description="Basic and acidic residues" evidence="6">
    <location>
        <begin position="25"/>
        <end position="45"/>
    </location>
</feature>